<reference evidence="2" key="1">
    <citation type="submission" date="2021-03" db="EMBL/GenBank/DDBJ databases">
        <authorList>
            <person name="Bekaert M."/>
        </authorList>
    </citation>
    <scope>NUCLEOTIDE SEQUENCE</scope>
</reference>
<dbReference type="OrthoDB" id="10069532at2759"/>
<dbReference type="AlphaFoldDB" id="A0A8S3U4Y7"/>
<dbReference type="EMBL" id="CAJPWZ010002401">
    <property type="protein sequence ID" value="CAG2237712.1"/>
    <property type="molecule type" value="Genomic_DNA"/>
</dbReference>
<comment type="caution">
    <text evidence="2">The sequence shown here is derived from an EMBL/GenBank/DDBJ whole genome shotgun (WGS) entry which is preliminary data.</text>
</comment>
<name>A0A8S3U4Y7_MYTED</name>
<dbReference type="Proteomes" id="UP000683360">
    <property type="component" value="Unassembled WGS sequence"/>
</dbReference>
<organism evidence="2 3">
    <name type="scientific">Mytilus edulis</name>
    <name type="common">Blue mussel</name>
    <dbReference type="NCBI Taxonomy" id="6550"/>
    <lineage>
        <taxon>Eukaryota</taxon>
        <taxon>Metazoa</taxon>
        <taxon>Spiralia</taxon>
        <taxon>Lophotrochozoa</taxon>
        <taxon>Mollusca</taxon>
        <taxon>Bivalvia</taxon>
        <taxon>Autobranchia</taxon>
        <taxon>Pteriomorphia</taxon>
        <taxon>Mytilida</taxon>
        <taxon>Mytiloidea</taxon>
        <taxon>Mytilidae</taxon>
        <taxon>Mytilinae</taxon>
        <taxon>Mytilus</taxon>
    </lineage>
</organism>
<feature type="coiled-coil region" evidence="1">
    <location>
        <begin position="131"/>
        <end position="161"/>
    </location>
</feature>
<protein>
    <submittedName>
        <fullName evidence="2">Uncharacterized protein</fullName>
    </submittedName>
</protein>
<accession>A0A8S3U4Y7</accession>
<proteinExistence type="predicted"/>
<evidence type="ECO:0000313" key="2">
    <source>
        <dbReference type="EMBL" id="CAG2237712.1"/>
    </source>
</evidence>
<evidence type="ECO:0000256" key="1">
    <source>
        <dbReference type="SAM" id="Coils"/>
    </source>
</evidence>
<sequence length="179" mass="21095">MHDNRKQRVASKNLQAKKRVKQLQETACWWPFNNQRARAKKGEVTDEERWVIYSVCIFASTDSYEMAVMKLKLALDTSNVESEDQGETQRDSIVNVQRITIAWESKARKRLFSPGPSFGTMESFLDLAVSIERLYPEKERIEAENRKLKQKVTKLKQKLNNRIWRLPDISRLRPRTIKK</sequence>
<keyword evidence="1" id="KW-0175">Coiled coil</keyword>
<keyword evidence="3" id="KW-1185">Reference proteome</keyword>
<evidence type="ECO:0000313" key="3">
    <source>
        <dbReference type="Proteomes" id="UP000683360"/>
    </source>
</evidence>
<gene>
    <name evidence="2" type="ORF">MEDL_50161</name>
</gene>